<keyword evidence="5" id="KW-1185">Reference proteome</keyword>
<dbReference type="InterPro" id="IPR056884">
    <property type="entry name" value="NPHP3-like_N"/>
</dbReference>
<dbReference type="EMBL" id="JAVHJO010000004">
    <property type="protein sequence ID" value="KAK6540813.1"/>
    <property type="molecule type" value="Genomic_DNA"/>
</dbReference>
<evidence type="ECO:0000256" key="2">
    <source>
        <dbReference type="SAM" id="Coils"/>
    </source>
</evidence>
<evidence type="ECO:0000313" key="5">
    <source>
        <dbReference type="Proteomes" id="UP001365542"/>
    </source>
</evidence>
<evidence type="ECO:0000313" key="4">
    <source>
        <dbReference type="EMBL" id="KAK6540813.1"/>
    </source>
</evidence>
<name>A0AAV9XM21_9PEZI</name>
<protein>
    <recommendedName>
        <fullName evidence="3">Nephrocystin 3-like N-terminal domain-containing protein</fullName>
    </recommendedName>
</protein>
<comment type="caution">
    <text evidence="4">The sequence shown here is derived from an EMBL/GenBank/DDBJ whole genome shotgun (WGS) entry which is preliminary data.</text>
</comment>
<dbReference type="AlphaFoldDB" id="A0AAV9XM21"/>
<organism evidence="4 5">
    <name type="scientific">Orbilia ellipsospora</name>
    <dbReference type="NCBI Taxonomy" id="2528407"/>
    <lineage>
        <taxon>Eukaryota</taxon>
        <taxon>Fungi</taxon>
        <taxon>Dikarya</taxon>
        <taxon>Ascomycota</taxon>
        <taxon>Pezizomycotina</taxon>
        <taxon>Orbiliomycetes</taxon>
        <taxon>Orbiliales</taxon>
        <taxon>Orbiliaceae</taxon>
        <taxon>Orbilia</taxon>
    </lineage>
</organism>
<evidence type="ECO:0000259" key="3">
    <source>
        <dbReference type="Pfam" id="PF24883"/>
    </source>
</evidence>
<dbReference type="InterPro" id="IPR027417">
    <property type="entry name" value="P-loop_NTPase"/>
</dbReference>
<evidence type="ECO:0000256" key="1">
    <source>
        <dbReference type="ARBA" id="ARBA00022737"/>
    </source>
</evidence>
<gene>
    <name evidence="4" type="ORF">TWF694_008202</name>
</gene>
<dbReference type="PANTHER" id="PTHR10039:SF14">
    <property type="entry name" value="NACHT DOMAIN-CONTAINING PROTEIN"/>
    <property type="match status" value="1"/>
</dbReference>
<sequence length="620" mass="70917">MTIGERLLVFEKCPDAFGNDPRVQNILVRIHLNILQFLGKSLHIFRRRAAVQVCKLLSPKFDKNVQGILSELERDERTLLAIINAAQTQRALEFYGRVDLELKEATTHRLMTSRQMLMTARQMLKQILAPAVFLDDKLNEARKILTKFPMSGQWLLQHADFLVWAENNKTPSTQVLVLDGIPGAGKTILSYIAFDSLLNQAGGNSRYKVHHLRLTERPHQNNNCLGAMQSLLYEVSSQNLEEIQPIIDSLRQIQGLEREHIIEQNLSNIMASNDPTFLFIDGLDELNDFEIQKILEILGTLLKQFSGLRVFFSCRMQGRIKAIISAWDHVSIPITGSLLHNDNDIQQFVHHSDNIKVLTSDYKFNFTQARAYLDAVCTKAEGMFLYAKLVLAELKFQSCDKRRVEDLIQELPDSLDGAYQRSLERVSKLHKNLCLRANRVFQLLVAQQPLQETDLKQAVVDSFNESFIPNMELRQSLFALCGPLVEVNSDGIVTLVHSTLKRYFLDVNDLMAKRDDLVAQKSEVLAKKDGLITETNALALKIKDLETENNNLMEKQREMEIRKFELEKENKGLLKGFWYHQRESFRSLGSEKRKRIKEAKRQELLAGLGATPSVAEENFA</sequence>
<dbReference type="Pfam" id="PF24883">
    <property type="entry name" value="NPHP3_N"/>
    <property type="match status" value="1"/>
</dbReference>
<feature type="coiled-coil region" evidence="2">
    <location>
        <begin position="535"/>
        <end position="569"/>
    </location>
</feature>
<keyword evidence="2" id="KW-0175">Coiled coil</keyword>
<dbReference type="PANTHER" id="PTHR10039">
    <property type="entry name" value="AMELOGENIN"/>
    <property type="match status" value="1"/>
</dbReference>
<dbReference type="Proteomes" id="UP001365542">
    <property type="component" value="Unassembled WGS sequence"/>
</dbReference>
<keyword evidence="1" id="KW-0677">Repeat</keyword>
<feature type="domain" description="Nephrocystin 3-like N-terminal" evidence="3">
    <location>
        <begin position="151"/>
        <end position="315"/>
    </location>
</feature>
<proteinExistence type="predicted"/>
<dbReference type="Gene3D" id="3.40.50.300">
    <property type="entry name" value="P-loop containing nucleotide triphosphate hydrolases"/>
    <property type="match status" value="1"/>
</dbReference>
<reference evidence="4 5" key="1">
    <citation type="submission" date="2019-10" db="EMBL/GenBank/DDBJ databases">
        <authorList>
            <person name="Palmer J.M."/>
        </authorList>
    </citation>
    <scope>NUCLEOTIDE SEQUENCE [LARGE SCALE GENOMIC DNA]</scope>
    <source>
        <strain evidence="4 5">TWF694</strain>
    </source>
</reference>
<accession>A0AAV9XM21</accession>
<dbReference type="SUPFAM" id="SSF52540">
    <property type="entry name" value="P-loop containing nucleoside triphosphate hydrolases"/>
    <property type="match status" value="1"/>
</dbReference>